<keyword evidence="11" id="KW-0812">Transmembrane</keyword>
<dbReference type="InterPro" id="IPR030458">
    <property type="entry name" value="Glyco_hydro_31_AS"/>
</dbReference>
<proteinExistence type="inferred from homology"/>
<comment type="subcellular location">
    <subcellularLocation>
        <location evidence="1">Membrane</location>
    </subcellularLocation>
</comment>
<dbReference type="SUPFAM" id="SSF51011">
    <property type="entry name" value="Glycosyl hydrolase domain"/>
    <property type="match status" value="1"/>
</dbReference>
<evidence type="ECO:0000256" key="7">
    <source>
        <dbReference type="ARBA" id="ARBA00023295"/>
    </source>
</evidence>
<dbReference type="Gene3D" id="3.20.20.80">
    <property type="entry name" value="Glycosidases"/>
    <property type="match status" value="2"/>
</dbReference>
<feature type="compositionally biased region" description="Polar residues" evidence="10">
    <location>
        <begin position="573"/>
        <end position="592"/>
    </location>
</feature>
<dbReference type="InterPro" id="IPR048395">
    <property type="entry name" value="Glyco_hydro_31_C"/>
</dbReference>
<dbReference type="Pfam" id="PF13802">
    <property type="entry name" value="Gal_mutarotas_2"/>
    <property type="match status" value="1"/>
</dbReference>
<feature type="chain" id="PRO_5043505359" description="Maltase" evidence="12">
    <location>
        <begin position="22"/>
        <end position="1261"/>
    </location>
</feature>
<feature type="region of interest" description="Disordered" evidence="10">
    <location>
        <begin position="534"/>
        <end position="616"/>
    </location>
</feature>
<organism evidence="14 15">
    <name type="scientific">Hyaloperonospora brassicae</name>
    <name type="common">Brassica downy mildew</name>
    <name type="synonym">Peronospora brassicae</name>
    <dbReference type="NCBI Taxonomy" id="162125"/>
    <lineage>
        <taxon>Eukaryota</taxon>
        <taxon>Sar</taxon>
        <taxon>Stramenopiles</taxon>
        <taxon>Oomycota</taxon>
        <taxon>Peronosporomycetes</taxon>
        <taxon>Peronosporales</taxon>
        <taxon>Peronosporaceae</taxon>
        <taxon>Hyaloperonospora</taxon>
    </lineage>
</organism>
<dbReference type="Pfam" id="PF00088">
    <property type="entry name" value="Trefoil"/>
    <property type="match status" value="1"/>
</dbReference>
<dbReference type="InterPro" id="IPR044913">
    <property type="entry name" value="P_trefoil_dom_sf"/>
</dbReference>
<keyword evidence="12" id="KW-0732">Signal</keyword>
<dbReference type="SUPFAM" id="SSF51445">
    <property type="entry name" value="(Trans)glycosidases"/>
    <property type="match status" value="1"/>
</dbReference>
<keyword evidence="6" id="KW-0325">Glycoprotein</keyword>
<feature type="compositionally biased region" description="Basic and acidic residues" evidence="10">
    <location>
        <begin position="551"/>
        <end position="560"/>
    </location>
</feature>
<gene>
    <name evidence="14" type="ORF">HBR001_LOCUS186</name>
</gene>
<dbReference type="PROSITE" id="PS00129">
    <property type="entry name" value="GLYCOSYL_HYDROL_F31_1"/>
    <property type="match status" value="1"/>
</dbReference>
<dbReference type="GO" id="GO:0030246">
    <property type="term" value="F:carbohydrate binding"/>
    <property type="evidence" value="ECO:0007669"/>
    <property type="project" value="InterPro"/>
</dbReference>
<evidence type="ECO:0000256" key="1">
    <source>
        <dbReference type="ARBA" id="ARBA00004370"/>
    </source>
</evidence>
<dbReference type="Proteomes" id="UP001162031">
    <property type="component" value="Unassembled WGS sequence"/>
</dbReference>
<protein>
    <recommendedName>
        <fullName evidence="8">Maltase</fullName>
    </recommendedName>
</protein>
<keyword evidence="3" id="KW-0378">Hydrolase</keyword>
<dbReference type="Pfam" id="PF21365">
    <property type="entry name" value="Glyco_hydro_31_3rd"/>
    <property type="match status" value="1"/>
</dbReference>
<dbReference type="SMART" id="SM00018">
    <property type="entry name" value="PD"/>
    <property type="match status" value="2"/>
</dbReference>
<dbReference type="GO" id="GO:0005975">
    <property type="term" value="P:carbohydrate metabolic process"/>
    <property type="evidence" value="ECO:0007669"/>
    <property type="project" value="InterPro"/>
</dbReference>
<evidence type="ECO:0000313" key="15">
    <source>
        <dbReference type="Proteomes" id="UP001162031"/>
    </source>
</evidence>
<reference evidence="14" key="1">
    <citation type="submission" date="2022-12" db="EMBL/GenBank/DDBJ databases">
        <authorList>
            <person name="Webb A."/>
        </authorList>
    </citation>
    <scope>NUCLEOTIDE SEQUENCE</scope>
    <source>
        <strain evidence="14">Hp1</strain>
    </source>
</reference>
<feature type="compositionally biased region" description="Low complexity" evidence="10">
    <location>
        <begin position="1197"/>
        <end position="1215"/>
    </location>
</feature>
<dbReference type="AlphaFoldDB" id="A0AAV0SZP4"/>
<dbReference type="InterPro" id="IPR013780">
    <property type="entry name" value="Glyco_hydro_b"/>
</dbReference>
<comment type="similarity">
    <text evidence="2">Belongs to the glycosyl hydrolase 31 family.</text>
</comment>
<keyword evidence="15" id="KW-1185">Reference proteome</keyword>
<evidence type="ECO:0000256" key="8">
    <source>
        <dbReference type="ARBA" id="ARBA00041343"/>
    </source>
</evidence>
<dbReference type="Pfam" id="PF01055">
    <property type="entry name" value="Glyco_hydro_31_2nd"/>
    <property type="match status" value="2"/>
</dbReference>
<comment type="caution">
    <text evidence="9">Lacks conserved residue(s) required for the propagation of feature annotation.</text>
</comment>
<comment type="caution">
    <text evidence="14">The sequence shown here is derived from an EMBL/GenBank/DDBJ whole genome shotgun (WGS) entry which is preliminary data.</text>
</comment>
<accession>A0AAV0SZP4</accession>
<evidence type="ECO:0000259" key="13">
    <source>
        <dbReference type="PROSITE" id="PS51448"/>
    </source>
</evidence>
<evidence type="ECO:0000256" key="11">
    <source>
        <dbReference type="SAM" id="Phobius"/>
    </source>
</evidence>
<dbReference type="PANTHER" id="PTHR22762:SF133">
    <property type="entry name" value="P-TYPE DOMAIN-CONTAINING PROTEIN"/>
    <property type="match status" value="1"/>
</dbReference>
<keyword evidence="5 9" id="KW-1015">Disulfide bond</keyword>
<dbReference type="EMBL" id="CANTFL010000027">
    <property type="protein sequence ID" value="CAI5708954.1"/>
    <property type="molecule type" value="Genomic_DNA"/>
</dbReference>
<evidence type="ECO:0000256" key="10">
    <source>
        <dbReference type="SAM" id="MobiDB-lite"/>
    </source>
</evidence>
<dbReference type="InterPro" id="IPR011013">
    <property type="entry name" value="Gal_mutarotase_sf_dom"/>
</dbReference>
<feature type="signal peptide" evidence="12">
    <location>
        <begin position="1"/>
        <end position="21"/>
    </location>
</feature>
<evidence type="ECO:0000313" key="14">
    <source>
        <dbReference type="EMBL" id="CAI5708954.1"/>
    </source>
</evidence>
<evidence type="ECO:0000256" key="5">
    <source>
        <dbReference type="ARBA" id="ARBA00023157"/>
    </source>
</evidence>
<dbReference type="CDD" id="cd12087">
    <property type="entry name" value="TM_EGFR-like"/>
    <property type="match status" value="1"/>
</dbReference>
<dbReference type="InterPro" id="IPR000322">
    <property type="entry name" value="Glyco_hydro_31_TIM"/>
</dbReference>
<dbReference type="SUPFAM" id="SSF74650">
    <property type="entry name" value="Galactose mutarotase-like"/>
    <property type="match status" value="1"/>
</dbReference>
<dbReference type="SUPFAM" id="SSF57492">
    <property type="entry name" value="Trefoil"/>
    <property type="match status" value="1"/>
</dbReference>
<evidence type="ECO:0000256" key="12">
    <source>
        <dbReference type="SAM" id="SignalP"/>
    </source>
</evidence>
<feature type="transmembrane region" description="Helical" evidence="11">
    <location>
        <begin position="1227"/>
        <end position="1251"/>
    </location>
</feature>
<feature type="domain" description="P-type" evidence="13">
    <location>
        <begin position="37"/>
        <end position="85"/>
    </location>
</feature>
<feature type="disulfide bond" evidence="9">
    <location>
        <begin position="64"/>
        <end position="81"/>
    </location>
</feature>
<dbReference type="Gene3D" id="2.60.40.1760">
    <property type="entry name" value="glycosyl hydrolase (family 31)"/>
    <property type="match status" value="1"/>
</dbReference>
<dbReference type="InterPro" id="IPR025887">
    <property type="entry name" value="Glyco_hydro_31_N_dom"/>
</dbReference>
<dbReference type="Gene3D" id="4.10.110.10">
    <property type="entry name" value="Spasmolytic Protein, domain 1"/>
    <property type="match status" value="1"/>
</dbReference>
<dbReference type="PROSITE" id="PS51448">
    <property type="entry name" value="P_TREFOIL_2"/>
    <property type="match status" value="2"/>
</dbReference>
<dbReference type="CDD" id="cd00111">
    <property type="entry name" value="Trefoil"/>
    <property type="match status" value="1"/>
</dbReference>
<feature type="region of interest" description="Disordered" evidence="10">
    <location>
        <begin position="1186"/>
        <end position="1215"/>
    </location>
</feature>
<evidence type="ECO:0000256" key="9">
    <source>
        <dbReference type="PROSITE-ProRule" id="PRU00779"/>
    </source>
</evidence>
<keyword evidence="11" id="KW-1133">Transmembrane helix</keyword>
<dbReference type="InterPro" id="IPR000519">
    <property type="entry name" value="P_trefoil_dom"/>
</dbReference>
<dbReference type="PANTHER" id="PTHR22762">
    <property type="entry name" value="ALPHA-GLUCOSIDASE"/>
    <property type="match status" value="1"/>
</dbReference>
<keyword evidence="4 11" id="KW-0472">Membrane</keyword>
<evidence type="ECO:0000256" key="2">
    <source>
        <dbReference type="ARBA" id="ARBA00007806"/>
    </source>
</evidence>
<name>A0AAV0SZP4_HYABA</name>
<dbReference type="GO" id="GO:0016020">
    <property type="term" value="C:membrane"/>
    <property type="evidence" value="ECO:0007669"/>
    <property type="project" value="UniProtKB-SubCell"/>
</dbReference>
<evidence type="ECO:0000256" key="6">
    <source>
        <dbReference type="ARBA" id="ARBA00023180"/>
    </source>
</evidence>
<sequence>MGRRALFLFGIAFLRAHFGHSATLELQAAAVAAADANRCAQKPSQRVDCYPPRPNFPAPTEELCLAHGCCWQSLENGGVPCAFAAEAPPGAAKCAAVAPPSRLACRNPRFALAAVLRDADTCASAGCCFDDGDCFQPLAEGYELLTLDETSNGWRGTLALRSGQRGPFGNDAPLLELTVVRFSARQVRVRITDPAFPRYEVPSLPVQRRQEQRDAAAREKQDEYEVHFTPWPFGVAVTRRGSGDVLFNSTPPVESEDEGKSFSGLVFENQFLEVSTQLPASKDGGEPILYGLGERLGSARLRADDEGDLYPMFARAPNASAPVHTRSGGDNLYGVHPFVMQLERQSGNAHGVFVLSSNAMEVVSRRDALTYRLTGGILDIFVFSGPTPQDVVEQYTQIVGRPAMPPYWGLGYHVGRRRSDTASISKAVELVTKLRMAGVPMDAYWQDYEYMADNGHALSLNGSKLPYREMHSFIDDLHFHSQYFVGLQVPSISLSNSTMTGERGNNQVEYAGVAPTTENAFLLNDEIEADEDAARGTVYEHDDLDTGYDDTASKRGESENGRGSGTHHHSYVGSDNQGGQSSCSSSTYPCDQSSRGSDNSDRSDGSGSEESASEWKPIERGEALDVFVKGVNGERYAVKASRRGWAVFVDFFHPKASSYWHEQLELLHRYVMPFDGLWLDMNEPSSVCDCTLAAEDDLCVHICEDKYQTKATAPRPNEADNVETSTVGGDGGFIRTNDVNFPFDPYRQPFAPGQNNREKGGHGNLNSATLPMAALHHSSLHYNLHSLYGHEQARATRHALDSIIRKRSLLLSRSTFSGSGQYTGHWLGDHVSASWEQLRLSISGTLQMNLLGVPLTGPNVCGSRGQSSRELCVRWYQAASFLPLLRNYDGSGGEHTPVDFDAEALNIMRSTLLRRYRYLPYMYTLFFKAHRLGSPVARPLSFEFPDDELARGIEHQYLLGPALMISPVVREGAISLEVYFPDAFWYDAHSGKEALDPAAGDNRRVNLLTPLPKLQVHLRGGYIVPTQQPLSTTALSRRGAFTLLAALCVSGEILTASGELYVDDGDSLSSMEENRYSLMRFDVYRNTSNTIELKSLLMVHGYAGPEMHADLKEIRVYGVYGDAFEANSSMKTTVLSPSGGCLHERSVKADYFAQSGMLVLSRLDMSIGKEFHVKVVAEPAATAESGKKGKSVGVSTSEKSGSGENEEGAAAGAKGSNEVSKKKKSKFSITGIVGIVVGCAFLAAVVVVFLLRRRHQGYDTI</sequence>
<dbReference type="GO" id="GO:0004553">
    <property type="term" value="F:hydrolase activity, hydrolyzing O-glycosyl compounds"/>
    <property type="evidence" value="ECO:0007669"/>
    <property type="project" value="InterPro"/>
</dbReference>
<keyword evidence="7" id="KW-0326">Glycosidase</keyword>
<dbReference type="Gene3D" id="2.60.40.1180">
    <property type="entry name" value="Golgi alpha-mannosidase II"/>
    <property type="match status" value="2"/>
</dbReference>
<dbReference type="InterPro" id="IPR017853">
    <property type="entry name" value="GH"/>
</dbReference>
<evidence type="ECO:0000256" key="4">
    <source>
        <dbReference type="ARBA" id="ARBA00023136"/>
    </source>
</evidence>
<dbReference type="CDD" id="cd14752">
    <property type="entry name" value="GH31_N"/>
    <property type="match status" value="1"/>
</dbReference>
<feature type="domain" description="P-type" evidence="13">
    <location>
        <begin position="92"/>
        <end position="138"/>
    </location>
</feature>
<evidence type="ECO:0000256" key="3">
    <source>
        <dbReference type="ARBA" id="ARBA00022801"/>
    </source>
</evidence>